<evidence type="ECO:0000256" key="4">
    <source>
        <dbReference type="ARBA" id="ARBA00022857"/>
    </source>
</evidence>
<dbReference type="FunFam" id="3.40.50.720:FF:000101">
    <property type="entry name" value="GDP-L-fucose synthase"/>
    <property type="match status" value="1"/>
</dbReference>
<dbReference type="Gene3D" id="3.40.50.720">
    <property type="entry name" value="NAD(P)-binding Rossmann-like Domain"/>
    <property type="match status" value="1"/>
</dbReference>
<comment type="caution">
    <text evidence="9">Lacks conserved residue(s) required for the propagation of feature annotation.</text>
</comment>
<feature type="binding site" evidence="9">
    <location>
        <begin position="11"/>
        <end position="17"/>
    </location>
    <ligand>
        <name>NADP(+)</name>
        <dbReference type="ChEBI" id="CHEBI:58349"/>
    </ligand>
</feature>
<dbReference type="RefSeq" id="WP_005006576.1">
    <property type="nucleotide sequence ID" value="NZ_HG422173.1"/>
</dbReference>
<feature type="binding site" evidence="9">
    <location>
        <position position="187"/>
    </location>
    <ligand>
        <name>substrate</name>
    </ligand>
</feature>
<dbReference type="GO" id="GO:0070401">
    <property type="term" value="F:NADP+ binding"/>
    <property type="evidence" value="ECO:0007669"/>
    <property type="project" value="UniProtKB-UniRule"/>
</dbReference>
<dbReference type="UniPathway" id="UPA00128">
    <property type="reaction ID" value="UER00191"/>
</dbReference>
<feature type="site" description="Important for catalytic activity" evidence="9">
    <location>
        <position position="108"/>
    </location>
</feature>
<dbReference type="PANTHER" id="PTHR43238">
    <property type="entry name" value="GDP-L-FUCOSE SYNTHASE"/>
    <property type="match status" value="1"/>
</dbReference>
<evidence type="ECO:0000256" key="7">
    <source>
        <dbReference type="ARBA" id="ARBA00023268"/>
    </source>
</evidence>
<feature type="site" description="Important for catalytic activity" evidence="9">
    <location>
        <position position="110"/>
    </location>
</feature>
<evidence type="ECO:0000313" key="11">
    <source>
        <dbReference type="EMBL" id="CCQ89790.1"/>
    </source>
</evidence>
<comment type="caution">
    <text evidence="11">The sequence shown here is derived from an EMBL/GenBank/DDBJ whole genome shotgun (WGS) entry which is preliminary data.</text>
</comment>
<feature type="active site" description="Proton donor/acceptor" evidence="9">
    <location>
        <position position="137"/>
    </location>
</feature>
<comment type="pathway">
    <text evidence="1 9">Nucleotide-sugar biosynthesis; GDP-L-fucose biosynthesis via de novo pathway; GDP-L-fucose from GDP-alpha-D-mannose: step 2/2.</text>
</comment>
<evidence type="ECO:0000256" key="2">
    <source>
        <dbReference type="ARBA" id="ARBA00005959"/>
    </source>
</evidence>
<comment type="similarity">
    <text evidence="2 9">Belongs to the NAD(P)-dependent epimerase/dehydratase family. Fucose synthase subfamily.</text>
</comment>
<accession>M1YVX7</accession>
<evidence type="ECO:0000256" key="6">
    <source>
        <dbReference type="ARBA" id="ARBA00023235"/>
    </source>
</evidence>
<keyword evidence="5 9" id="KW-0560">Oxidoreductase</keyword>
<feature type="binding site" evidence="9">
    <location>
        <begin position="106"/>
        <end position="109"/>
    </location>
    <ligand>
        <name>NADP(+)</name>
        <dbReference type="ChEBI" id="CHEBI:58349"/>
    </ligand>
</feature>
<evidence type="ECO:0000259" key="10">
    <source>
        <dbReference type="Pfam" id="PF01370"/>
    </source>
</evidence>
<feature type="binding site" evidence="9">
    <location>
        <position position="209"/>
    </location>
    <ligand>
        <name>substrate</name>
    </ligand>
</feature>
<evidence type="ECO:0000256" key="8">
    <source>
        <dbReference type="ARBA" id="ARBA00051935"/>
    </source>
</evidence>
<protein>
    <recommendedName>
        <fullName evidence="3 9">GDP-L-fucose synthase</fullName>
        <ecNumber evidence="3 9">1.1.1.271</ecNumber>
    </recommendedName>
    <alternativeName>
        <fullName evidence="9">GDP-4-keto-6-deoxy-D-mannose-3,5-epimerase-4-reductase</fullName>
    </alternativeName>
</protein>
<feature type="binding site" evidence="9">
    <location>
        <position position="141"/>
    </location>
    <ligand>
        <name>NADP(+)</name>
        <dbReference type="ChEBI" id="CHEBI:58349"/>
    </ligand>
</feature>
<proteinExistence type="inferred from homology"/>
<dbReference type="GO" id="GO:0042351">
    <property type="term" value="P:'de novo' GDP-L-fucose biosynthetic process"/>
    <property type="evidence" value="ECO:0007669"/>
    <property type="project" value="UniProtKB-UniRule"/>
</dbReference>
<comment type="catalytic activity">
    <reaction evidence="8 9">
        <text>GDP-beta-L-fucose + NADP(+) = GDP-4-dehydro-alpha-D-rhamnose + NADPH + H(+)</text>
        <dbReference type="Rhea" id="RHEA:18885"/>
        <dbReference type="ChEBI" id="CHEBI:15378"/>
        <dbReference type="ChEBI" id="CHEBI:57273"/>
        <dbReference type="ChEBI" id="CHEBI:57783"/>
        <dbReference type="ChEBI" id="CHEBI:57964"/>
        <dbReference type="ChEBI" id="CHEBI:58349"/>
        <dbReference type="EC" id="1.1.1.271"/>
    </reaction>
</comment>
<dbReference type="FunCoup" id="M1YVX7">
    <property type="interactions" value="223"/>
</dbReference>
<dbReference type="InterPro" id="IPR028614">
    <property type="entry name" value="GDP_fucose/colitose_synth"/>
</dbReference>
<dbReference type="OrthoDB" id="9811425at2"/>
<comment type="function">
    <text evidence="9">Catalyzes the two-step NADP-dependent conversion of GDP-4-dehydro-6-deoxy-D-mannose to GDP-fucose, involving an epimerase and a reductase reaction.</text>
</comment>
<dbReference type="EMBL" id="CAQJ01000019">
    <property type="protein sequence ID" value="CCQ89790.1"/>
    <property type="molecule type" value="Genomic_DNA"/>
</dbReference>
<dbReference type="EC" id="1.1.1.271" evidence="3 9"/>
<dbReference type="GO" id="GO:0050577">
    <property type="term" value="F:GDP-L-fucose synthase activity"/>
    <property type="evidence" value="ECO:0007669"/>
    <property type="project" value="UniProtKB-UniRule"/>
</dbReference>
<keyword evidence="4 9" id="KW-0521">NADP</keyword>
<dbReference type="GO" id="GO:0016853">
    <property type="term" value="F:isomerase activity"/>
    <property type="evidence" value="ECO:0007669"/>
    <property type="project" value="UniProtKB-KW"/>
</dbReference>
<evidence type="ECO:0000256" key="1">
    <source>
        <dbReference type="ARBA" id="ARBA00004883"/>
    </source>
</evidence>
<evidence type="ECO:0000256" key="3">
    <source>
        <dbReference type="ARBA" id="ARBA00012371"/>
    </source>
</evidence>
<feature type="binding site" evidence="9">
    <location>
        <position position="202"/>
    </location>
    <ligand>
        <name>substrate</name>
    </ligand>
</feature>
<dbReference type="Proteomes" id="UP000011704">
    <property type="component" value="Unassembled WGS sequence"/>
</dbReference>
<sequence>MKKTSRIYVAGHTGLVGSALIRALRARSFTNLITRTHKALDLTQQGAVERFFKKERPEYVFVAAAKVGGIHANNTYPAEFIQQNLAIQTHVLDMAYKYGVKKLLLLASSCIYPKRCRQPMKEDQLFTGLMEPTNEPYGVAKLAGIKMCEAYNRQYGTQFVPVIPANAYGPNDHFGENGHVLAALVAKFHEAKSKNKKKVTLWGTGKPKREFFFVDDLADACLFLMERYREIGVINFGPGVETSIAQLAKRIQKVVGWKGDIEFDTTRPDGNPRRLLDSSRIRALGWSAKVPLEDGLRITYDWYTRTQVR</sequence>
<evidence type="ECO:0000256" key="5">
    <source>
        <dbReference type="ARBA" id="ARBA00023002"/>
    </source>
</evidence>
<dbReference type="Pfam" id="PF01370">
    <property type="entry name" value="Epimerase"/>
    <property type="match status" value="1"/>
</dbReference>
<dbReference type="AlphaFoldDB" id="M1YVX7"/>
<dbReference type="InParanoid" id="M1YVX7"/>
<dbReference type="SUPFAM" id="SSF51735">
    <property type="entry name" value="NAD(P)-binding Rossmann-fold domains"/>
    <property type="match status" value="1"/>
</dbReference>
<keyword evidence="12" id="KW-1185">Reference proteome</keyword>
<evidence type="ECO:0000313" key="12">
    <source>
        <dbReference type="Proteomes" id="UP000011704"/>
    </source>
</evidence>
<dbReference type="Gene3D" id="3.90.25.10">
    <property type="entry name" value="UDP-galactose 4-epimerase, domain 1"/>
    <property type="match status" value="1"/>
</dbReference>
<dbReference type="PANTHER" id="PTHR43238:SF1">
    <property type="entry name" value="GDP-L-FUCOSE SYNTHASE"/>
    <property type="match status" value="1"/>
</dbReference>
<name>M1YVX7_NITG3</name>
<feature type="binding site" evidence="9">
    <location>
        <position position="269"/>
    </location>
    <ligand>
        <name>substrate</name>
    </ligand>
</feature>
<dbReference type="InterPro" id="IPR001509">
    <property type="entry name" value="Epimerase_deHydtase"/>
</dbReference>
<keyword evidence="6 9" id="KW-0413">Isomerase</keyword>
<keyword evidence="7 9" id="KW-0511">Multifunctional enzyme</keyword>
<dbReference type="InterPro" id="IPR036291">
    <property type="entry name" value="NAD(P)-bd_dom_sf"/>
</dbReference>
<evidence type="ECO:0000256" key="9">
    <source>
        <dbReference type="HAMAP-Rule" id="MF_00956"/>
    </source>
</evidence>
<dbReference type="HOGENOM" id="CLU_007383_18_0_0"/>
<feature type="binding site" evidence="9">
    <location>
        <position position="179"/>
    </location>
    <ligand>
        <name>NADP(+)</name>
        <dbReference type="ChEBI" id="CHEBI:58349"/>
    </ligand>
</feature>
<gene>
    <name evidence="9 11" type="primary">fcl</name>
    <name evidence="11" type="ORF">NITGR_170047</name>
</gene>
<reference evidence="11 12" key="1">
    <citation type="journal article" date="2013" name="Front. Microbiol.">
        <title>The genome of Nitrospina gracilis illuminates the metabolism and evolution of the major marine nitrite oxidizer.</title>
        <authorList>
            <person name="Luecker S."/>
            <person name="Nowka B."/>
            <person name="Rattei T."/>
            <person name="Spieck E."/>
            <person name="and Daims H."/>
        </authorList>
    </citation>
    <scope>NUCLEOTIDE SEQUENCE [LARGE SCALE GENOMIC DNA]</scope>
    <source>
        <strain evidence="11 12">3/211</strain>
    </source>
</reference>
<dbReference type="CDD" id="cd05239">
    <property type="entry name" value="GDP_FS_SDR_e"/>
    <property type="match status" value="1"/>
</dbReference>
<dbReference type="HAMAP" id="MF_00956">
    <property type="entry name" value="GDP_fucose_synth"/>
    <property type="match status" value="1"/>
</dbReference>
<dbReference type="STRING" id="1266370.NITGR_170047"/>
<organism evidence="11 12">
    <name type="scientific">Nitrospina gracilis (strain 3/211)</name>
    <dbReference type="NCBI Taxonomy" id="1266370"/>
    <lineage>
        <taxon>Bacteria</taxon>
        <taxon>Pseudomonadati</taxon>
        <taxon>Nitrospinota/Tectimicrobiota group</taxon>
        <taxon>Nitrospinota</taxon>
        <taxon>Nitrospinia</taxon>
        <taxon>Nitrospinales</taxon>
        <taxon>Nitrospinaceae</taxon>
        <taxon>Nitrospina</taxon>
    </lineage>
</organism>
<feature type="domain" description="NAD-dependent epimerase/dehydratase" evidence="10">
    <location>
        <begin position="7"/>
        <end position="231"/>
    </location>
</feature>